<comment type="caution">
    <text evidence="2">The sequence shown here is derived from an EMBL/GenBank/DDBJ whole genome shotgun (WGS) entry which is preliminary data.</text>
</comment>
<evidence type="ECO:0000313" key="3">
    <source>
        <dbReference type="Proteomes" id="UP000188320"/>
    </source>
</evidence>
<dbReference type="OrthoDB" id="361362at2759"/>
<organism evidence="2 3">
    <name type="scientific">Zancudomyces culisetae</name>
    <name type="common">Gut fungus</name>
    <name type="synonym">Smittium culisetae</name>
    <dbReference type="NCBI Taxonomy" id="1213189"/>
    <lineage>
        <taxon>Eukaryota</taxon>
        <taxon>Fungi</taxon>
        <taxon>Fungi incertae sedis</taxon>
        <taxon>Zoopagomycota</taxon>
        <taxon>Kickxellomycotina</taxon>
        <taxon>Harpellomycetes</taxon>
        <taxon>Harpellales</taxon>
        <taxon>Legeriomycetaceae</taxon>
        <taxon>Zancudomyces</taxon>
    </lineage>
</organism>
<accession>A0A1R1PBT5</accession>
<evidence type="ECO:0000313" key="2">
    <source>
        <dbReference type="EMBL" id="OMH78428.1"/>
    </source>
</evidence>
<dbReference type="Pfam" id="PF12333">
    <property type="entry name" value="Ipi1_N"/>
    <property type="match status" value="1"/>
</dbReference>
<evidence type="ECO:0000259" key="1">
    <source>
        <dbReference type="Pfam" id="PF12333"/>
    </source>
</evidence>
<protein>
    <recommendedName>
        <fullName evidence="1">Pre-rRNA-processing protein Ipi1 N-terminal domain-containing protein</fullName>
    </recommendedName>
</protein>
<gene>
    <name evidence="2" type="ORF">AX774_g8189</name>
</gene>
<dbReference type="EMBL" id="LSSK01001928">
    <property type="protein sequence ID" value="OMH78428.1"/>
    <property type="molecule type" value="Genomic_DNA"/>
</dbReference>
<dbReference type="AlphaFoldDB" id="A0A1R1PBT5"/>
<keyword evidence="3" id="KW-1185">Reference proteome</keyword>
<sequence>MAYVLLGMSHISEDIREESLKIMNVMIKYQPDAMASFSEKILPNFYTLLSTQSKSANPNSGKYIDFHPPPFSPSPFLSLSIKY</sequence>
<dbReference type="InterPro" id="IPR024679">
    <property type="entry name" value="Ipi1_N"/>
</dbReference>
<proteinExistence type="predicted"/>
<feature type="domain" description="Pre-rRNA-processing protein Ipi1 N-terminal" evidence="1">
    <location>
        <begin position="2"/>
        <end position="58"/>
    </location>
</feature>
<dbReference type="Proteomes" id="UP000188320">
    <property type="component" value="Unassembled WGS sequence"/>
</dbReference>
<name>A0A1R1PBT5_ZANCU</name>
<reference evidence="3" key="1">
    <citation type="submission" date="2017-01" db="EMBL/GenBank/DDBJ databases">
        <authorList>
            <person name="Wang Y."/>
            <person name="White M."/>
            <person name="Kvist S."/>
            <person name="Moncalvo J.-M."/>
        </authorList>
    </citation>
    <scope>NUCLEOTIDE SEQUENCE [LARGE SCALE GENOMIC DNA]</scope>
    <source>
        <strain evidence="3">COL-18-3</strain>
    </source>
</reference>